<dbReference type="Gene3D" id="3.80.10.10">
    <property type="entry name" value="Ribonuclease Inhibitor"/>
    <property type="match status" value="2"/>
</dbReference>
<keyword evidence="5" id="KW-1185">Reference proteome</keyword>
<evidence type="ECO:0000313" key="5">
    <source>
        <dbReference type="Proteomes" id="UP001222800"/>
    </source>
</evidence>
<sequence>MKKTCILILLLLIISSPLNINAQEKRVSVEIPKFDVTINGVKVDNVHSKYPFIVYNYVTYVPMTWDCSKALGLQTSWSETEGIKILKTNETDEIKMDTTGNNLLDAKYLAIIPEFNIEVNGKKIDNSKEEYPILNFRYVTYFPLTWRFVVDEFGLKSDWDEQKGLSISNDVSAIEFNDKGLEKGVRENINKATGDIFESDVRNIKELTLSDYDIKDLSGLSKFANLEKLYLDNNYIENIDEIKSLTSLKVLYLQRNKIEDIKPLKNLINLEELSLNGNKIEKIGSLSGLTNLKKLYLAENDISDVDSLKSLVNLNELYLQRNSIQNIYSLSNLINLQELSLNGNEVSDIKPLANLTNLKGLYIVENKIEDIECLKGLKNIKSLYMKYGNDIKDYDPVKTYYENIESKDFDLE</sequence>
<gene>
    <name evidence="4" type="ORF">P4S50_12910</name>
</gene>
<dbReference type="PANTHER" id="PTHR46652:SF3">
    <property type="entry name" value="LEUCINE-RICH REPEAT-CONTAINING PROTEIN 9"/>
    <property type="match status" value="1"/>
</dbReference>
<dbReference type="EMBL" id="CP120733">
    <property type="protein sequence ID" value="WFD09283.1"/>
    <property type="molecule type" value="Genomic_DNA"/>
</dbReference>
<dbReference type="InterPro" id="IPR050836">
    <property type="entry name" value="SDS22/Internalin_LRR"/>
</dbReference>
<name>A0ABY8EEX9_9FIRM</name>
<feature type="signal peptide" evidence="3">
    <location>
        <begin position="1"/>
        <end position="22"/>
    </location>
</feature>
<proteinExistence type="predicted"/>
<keyword evidence="2" id="KW-0677">Repeat</keyword>
<dbReference type="Proteomes" id="UP001222800">
    <property type="component" value="Chromosome"/>
</dbReference>
<dbReference type="InterPro" id="IPR001611">
    <property type="entry name" value="Leu-rich_rpt"/>
</dbReference>
<dbReference type="InterPro" id="IPR025875">
    <property type="entry name" value="Leu-rich_rpt_4"/>
</dbReference>
<feature type="chain" id="PRO_5045976411" evidence="3">
    <location>
        <begin position="23"/>
        <end position="412"/>
    </location>
</feature>
<dbReference type="SMART" id="SM00369">
    <property type="entry name" value="LRR_TYP"/>
    <property type="match status" value="6"/>
</dbReference>
<dbReference type="Pfam" id="PF12799">
    <property type="entry name" value="LRR_4"/>
    <property type="match status" value="4"/>
</dbReference>
<accession>A0ABY8EEX9</accession>
<dbReference type="PANTHER" id="PTHR46652">
    <property type="entry name" value="LEUCINE-RICH REPEAT AND IQ DOMAIN-CONTAINING PROTEIN 1-RELATED"/>
    <property type="match status" value="1"/>
</dbReference>
<protein>
    <submittedName>
        <fullName evidence="4">Leucine-rich repeat domain-containing protein</fullName>
    </submittedName>
</protein>
<reference evidence="4 5" key="1">
    <citation type="submission" date="2023-03" db="EMBL/GenBank/DDBJ databases">
        <title>Complete genome sequence of Tepidibacter sp. SWIR-1, isolated from a deep-sea hydrothermal vent.</title>
        <authorList>
            <person name="Li X."/>
        </authorList>
    </citation>
    <scope>NUCLEOTIDE SEQUENCE [LARGE SCALE GENOMIC DNA]</scope>
    <source>
        <strain evidence="4 5">SWIR-1</strain>
    </source>
</reference>
<evidence type="ECO:0000313" key="4">
    <source>
        <dbReference type="EMBL" id="WFD09283.1"/>
    </source>
</evidence>
<dbReference type="RefSeq" id="WP_277731206.1">
    <property type="nucleotide sequence ID" value="NZ_CP120733.1"/>
</dbReference>
<dbReference type="InterPro" id="IPR003591">
    <property type="entry name" value="Leu-rich_rpt_typical-subtyp"/>
</dbReference>
<keyword evidence="3" id="KW-0732">Signal</keyword>
<organism evidence="4 5">
    <name type="scientific">Tepidibacter hydrothermalis</name>
    <dbReference type="NCBI Taxonomy" id="3036126"/>
    <lineage>
        <taxon>Bacteria</taxon>
        <taxon>Bacillati</taxon>
        <taxon>Bacillota</taxon>
        <taxon>Clostridia</taxon>
        <taxon>Peptostreptococcales</taxon>
        <taxon>Peptostreptococcaceae</taxon>
        <taxon>Tepidibacter</taxon>
    </lineage>
</organism>
<evidence type="ECO:0000256" key="1">
    <source>
        <dbReference type="ARBA" id="ARBA00022614"/>
    </source>
</evidence>
<dbReference type="SMART" id="SM00365">
    <property type="entry name" value="LRR_SD22"/>
    <property type="match status" value="8"/>
</dbReference>
<dbReference type="SUPFAM" id="SSF52058">
    <property type="entry name" value="L domain-like"/>
    <property type="match status" value="1"/>
</dbReference>
<dbReference type="InterPro" id="IPR032675">
    <property type="entry name" value="LRR_dom_sf"/>
</dbReference>
<keyword evidence="1" id="KW-0433">Leucine-rich repeat</keyword>
<evidence type="ECO:0000256" key="3">
    <source>
        <dbReference type="SAM" id="SignalP"/>
    </source>
</evidence>
<dbReference type="PROSITE" id="PS51450">
    <property type="entry name" value="LRR"/>
    <property type="match status" value="7"/>
</dbReference>
<evidence type="ECO:0000256" key="2">
    <source>
        <dbReference type="ARBA" id="ARBA00022737"/>
    </source>
</evidence>